<feature type="transmembrane region" description="Helical" evidence="1">
    <location>
        <begin position="28"/>
        <end position="52"/>
    </location>
</feature>
<gene>
    <name evidence="3" type="ordered locus">Mflv_2279</name>
</gene>
<evidence type="ECO:0000313" key="3">
    <source>
        <dbReference type="EMBL" id="ABP44757.1"/>
    </source>
</evidence>
<reference evidence="3" key="2">
    <citation type="journal article" date="2013" name="PLoS ONE">
        <title>A Gene Expression Study of the Activities of Aromatic Ring-Cleavage Dioxygenases in Mycobacterium gilvum PYR-GCK to Changes in Salinity and pH during Pyrene Degradation.</title>
        <authorList>
            <person name="Badejo A.C."/>
            <person name="Badejo A.O."/>
            <person name="Shin K.H."/>
            <person name="Chai Y.G."/>
        </authorList>
    </citation>
    <scope>NUCLEOTIDE SEQUENCE [LARGE SCALE GENOMIC DNA]</scope>
    <source>
        <strain evidence="3">PYR-GCK</strain>
    </source>
</reference>
<evidence type="ECO:0000256" key="1">
    <source>
        <dbReference type="SAM" id="Phobius"/>
    </source>
</evidence>
<dbReference type="InterPro" id="IPR025164">
    <property type="entry name" value="Toastrack_DUF4097"/>
</dbReference>
<dbReference type="STRING" id="350054.Mflv_2279"/>
<keyword evidence="1" id="KW-1133">Transmembrane helix</keyword>
<accession>A4T8P1</accession>
<sequence>MTTPIASGPPPVTPPPALSPGARTAIRVALIALSGALITGLVVALSGAAWGLSSLRVVKDSATLPTSLTSVTVDTGSVPAAVRITTDREVREPRVDMRMVNSTRAGSEPLSVTADGTDAQVTIDAEPSELLQWTRAGEVTVVLPPELARRVSVTTRQETGVLFAQADIDRLTARTVDGAVIVSGSARRVDITNEHGDVTTRGPITVDESFSATTTTGDISVKFAAPPATVDAHSEHGDVVVSLPPPGPYFVDASGTEHGETVVKVPTTRDRDSAASAITARSETGDIVVNEAN</sequence>
<dbReference type="KEGG" id="mgi:Mflv_2279"/>
<name>A4T8P1_MYCGI</name>
<dbReference type="HOGENOM" id="CLU_082708_0_0_11"/>
<protein>
    <recommendedName>
        <fullName evidence="2">DUF4097 domain-containing protein</fullName>
    </recommendedName>
</protein>
<organism evidence="3">
    <name type="scientific">Mycolicibacterium gilvum (strain PYR-GCK)</name>
    <name type="common">Mycobacterium gilvum (strain PYR-GCK)</name>
    <dbReference type="NCBI Taxonomy" id="350054"/>
    <lineage>
        <taxon>Bacteria</taxon>
        <taxon>Bacillati</taxon>
        <taxon>Actinomycetota</taxon>
        <taxon>Actinomycetes</taxon>
        <taxon>Mycobacteriales</taxon>
        <taxon>Mycobacteriaceae</taxon>
        <taxon>Mycolicibacterium</taxon>
    </lineage>
</organism>
<dbReference type="EMBL" id="CP000656">
    <property type="protein sequence ID" value="ABP44757.1"/>
    <property type="molecule type" value="Genomic_DNA"/>
</dbReference>
<feature type="domain" description="DUF4097" evidence="2">
    <location>
        <begin position="159"/>
        <end position="255"/>
    </location>
</feature>
<reference evidence="3" key="1">
    <citation type="submission" date="2007-04" db="EMBL/GenBank/DDBJ databases">
        <authorList>
            <consortium name="US DOE Joint Genome Institute"/>
            <person name="Copeland A."/>
            <person name="Lucas S."/>
            <person name="Lapidus A."/>
            <person name="Barry K."/>
            <person name="Detter J.C."/>
            <person name="Glavina del Rio T."/>
            <person name="Hammon N."/>
            <person name="Israni S."/>
            <person name="Dalin E."/>
            <person name="Tice H."/>
            <person name="Pitluck S."/>
            <person name="Chain P."/>
            <person name="Malfatti S."/>
            <person name="Shin M."/>
            <person name="Vergez L."/>
            <person name="Schmutz J."/>
            <person name="Larimer F."/>
            <person name="Land M."/>
            <person name="Hauser L."/>
            <person name="Kyrpides N."/>
            <person name="Mikhailova N."/>
            <person name="Miller C."/>
            <person name="Richardson P."/>
        </authorList>
    </citation>
    <scope>NUCLEOTIDE SEQUENCE</scope>
    <source>
        <strain evidence="3">PYR-GCK</strain>
    </source>
</reference>
<dbReference type="Pfam" id="PF13349">
    <property type="entry name" value="DUF4097"/>
    <property type="match status" value="1"/>
</dbReference>
<dbReference type="OrthoDB" id="4620851at2"/>
<keyword evidence="1" id="KW-0812">Transmembrane</keyword>
<dbReference type="AlphaFoldDB" id="A4T8P1"/>
<evidence type="ECO:0000259" key="2">
    <source>
        <dbReference type="Pfam" id="PF13349"/>
    </source>
</evidence>
<proteinExistence type="predicted"/>
<dbReference type="eggNOG" id="ENOG5031E79">
    <property type="taxonomic scope" value="Bacteria"/>
</dbReference>
<keyword evidence="1" id="KW-0472">Membrane</keyword>